<evidence type="ECO:0000259" key="4">
    <source>
        <dbReference type="PROSITE" id="PS51746"/>
    </source>
</evidence>
<evidence type="ECO:0000313" key="6">
    <source>
        <dbReference type="Proteomes" id="UP000515823"/>
    </source>
</evidence>
<dbReference type="Proteomes" id="UP000515823">
    <property type="component" value="Chromosome"/>
</dbReference>
<keyword evidence="3" id="KW-0472">Membrane</keyword>
<dbReference type="RefSeq" id="WP_249300598.1">
    <property type="nucleotide sequence ID" value="NZ_CP060634.1"/>
</dbReference>
<dbReference type="InterPro" id="IPR045768">
    <property type="entry name" value="SpoIIE_N"/>
</dbReference>
<dbReference type="InterPro" id="IPR052016">
    <property type="entry name" value="Bact_Sigma-Reg"/>
</dbReference>
<dbReference type="Gene3D" id="3.60.40.10">
    <property type="entry name" value="PPM-type phosphatase domain"/>
    <property type="match status" value="1"/>
</dbReference>
<evidence type="ECO:0000256" key="2">
    <source>
        <dbReference type="SAM" id="Coils"/>
    </source>
</evidence>
<evidence type="ECO:0000313" key="5">
    <source>
        <dbReference type="EMBL" id="QNM04319.1"/>
    </source>
</evidence>
<dbReference type="SMART" id="SM00332">
    <property type="entry name" value="PP2Cc"/>
    <property type="match status" value="1"/>
</dbReference>
<gene>
    <name evidence="5" type="ORF">H9Q78_07385</name>
</gene>
<feature type="transmembrane region" description="Helical" evidence="3">
    <location>
        <begin position="69"/>
        <end position="87"/>
    </location>
</feature>
<proteinExistence type="predicted"/>
<accession>A0A7G9G0I7</accession>
<dbReference type="AlphaFoldDB" id="A0A7G9G0I7"/>
<dbReference type="PANTHER" id="PTHR43156">
    <property type="entry name" value="STAGE II SPORULATION PROTEIN E-RELATED"/>
    <property type="match status" value="1"/>
</dbReference>
<keyword evidence="3" id="KW-0812">Transmembrane</keyword>
<dbReference type="EMBL" id="CP060634">
    <property type="protein sequence ID" value="QNM04319.1"/>
    <property type="molecule type" value="Genomic_DNA"/>
</dbReference>
<dbReference type="Pfam" id="PF19732">
    <property type="entry name" value="SpoIIE_N"/>
    <property type="match status" value="1"/>
</dbReference>
<dbReference type="InterPro" id="IPR001932">
    <property type="entry name" value="PPM-type_phosphatase-like_dom"/>
</dbReference>
<keyword evidence="6" id="KW-1185">Reference proteome</keyword>
<name>A0A7G9G0I7_9FIRM</name>
<reference evidence="5 6" key="1">
    <citation type="submission" date="2020-08" db="EMBL/GenBank/DDBJ databases">
        <authorList>
            <person name="Liu C."/>
            <person name="Sun Q."/>
        </authorList>
    </citation>
    <scope>NUCLEOTIDE SEQUENCE [LARGE SCALE GENOMIC DNA]</scope>
    <source>
        <strain evidence="5 6">NSJ-38</strain>
    </source>
</reference>
<evidence type="ECO:0000256" key="3">
    <source>
        <dbReference type="SAM" id="Phobius"/>
    </source>
</evidence>
<evidence type="ECO:0000256" key="1">
    <source>
        <dbReference type="ARBA" id="ARBA00022801"/>
    </source>
</evidence>
<dbReference type="InterPro" id="IPR036457">
    <property type="entry name" value="PPM-type-like_dom_sf"/>
</dbReference>
<dbReference type="PROSITE" id="PS51746">
    <property type="entry name" value="PPM_2"/>
    <property type="match status" value="1"/>
</dbReference>
<dbReference type="Pfam" id="PF07228">
    <property type="entry name" value="SpoIIE"/>
    <property type="match status" value="1"/>
</dbReference>
<keyword evidence="1" id="KW-0378">Hydrolase</keyword>
<dbReference type="KEGG" id="qdo:H9Q78_07385"/>
<dbReference type="PANTHER" id="PTHR43156:SF2">
    <property type="entry name" value="STAGE II SPORULATION PROTEIN E"/>
    <property type="match status" value="1"/>
</dbReference>
<dbReference type="GO" id="GO:0016791">
    <property type="term" value="F:phosphatase activity"/>
    <property type="evidence" value="ECO:0007669"/>
    <property type="project" value="TreeGrafter"/>
</dbReference>
<dbReference type="SMART" id="SM00331">
    <property type="entry name" value="PP2C_SIG"/>
    <property type="match status" value="1"/>
</dbReference>
<protein>
    <submittedName>
        <fullName evidence="5">SpoIIE family protein phosphatase</fullName>
    </submittedName>
</protein>
<feature type="domain" description="PPM-type phosphatase" evidence="4">
    <location>
        <begin position="343"/>
        <end position="551"/>
    </location>
</feature>
<keyword evidence="2" id="KW-0175">Coiled coil</keyword>
<sequence length="554" mass="60878">MKKETFVRAVLALAFGFMLTAFLAQGKTLASIVRTGMYFSVLFVGYKFGAGIGAVAGTGCGIIETIWQGDLSVMGMLCLTGVLAGVFRSLGRAGSTLGFLAGAAAAGIVYLPQEIDQGIVEFFIAAAVFLLIPRSLCRKTEVRQAAVRPFPFYMPGRERTAAQRVQSVSDSMEKLASTFSQCGGTSFSREPDEFVVEEGIPSVSGGEIALPLENLVWKGRYEECREAVAEGFKEMERILSELSEDIEATEDISDQYKDKIRRELRLRRIKVENIMILEKENEKREAFLTVQASGNRCMTVRELAETVSRTVEEKFLPSLDSRRIVTKEPCTVRLIKAPGYMMLHGIARASREGEELSGDNFTFCSIPDGRLLFGVADGMGSGRRAFRDSEVVMELAEQLLSSGFSLERAIRLMNAVLLLKDQEQRPITVDLAVADLYSGVCEFVKAGGVTTFLKRGREIETIKADGLPAGVISRAEPERLEKQLRDGDKIVMVTDGVLDALEGEDKEETMREVLSCTSGENLQDVADEILHYAMVSGTDCRDDMTVLTIGIWKA</sequence>
<dbReference type="SUPFAM" id="SSF81606">
    <property type="entry name" value="PP2C-like"/>
    <property type="match status" value="1"/>
</dbReference>
<feature type="coiled-coil region" evidence="2">
    <location>
        <begin position="232"/>
        <end position="259"/>
    </location>
</feature>
<organism evidence="5 6">
    <name type="scientific">Qiania dongpingensis</name>
    <dbReference type="NCBI Taxonomy" id="2763669"/>
    <lineage>
        <taxon>Bacteria</taxon>
        <taxon>Bacillati</taxon>
        <taxon>Bacillota</taxon>
        <taxon>Clostridia</taxon>
        <taxon>Lachnospirales</taxon>
        <taxon>Lachnospiraceae</taxon>
        <taxon>Qiania</taxon>
    </lineage>
</organism>
<feature type="transmembrane region" description="Helical" evidence="3">
    <location>
        <begin position="36"/>
        <end position="57"/>
    </location>
</feature>
<keyword evidence="3" id="KW-1133">Transmembrane helix</keyword>